<feature type="compositionally biased region" description="Polar residues" evidence="1">
    <location>
        <begin position="150"/>
        <end position="166"/>
    </location>
</feature>
<feature type="compositionally biased region" description="Low complexity" evidence="1">
    <location>
        <begin position="214"/>
        <end position="243"/>
    </location>
</feature>
<reference evidence="2 3" key="1">
    <citation type="submission" date="2017-02" db="EMBL/GenBank/DDBJ databases">
        <authorList>
            <person name="Peterson S.W."/>
        </authorList>
    </citation>
    <scope>NUCLEOTIDE SEQUENCE [LARGE SCALE GENOMIC DNA]</scope>
    <source>
        <strain evidence="2 3">CIP104813</strain>
    </source>
</reference>
<feature type="compositionally biased region" description="Low complexity" evidence="1">
    <location>
        <begin position="13"/>
        <end position="30"/>
    </location>
</feature>
<evidence type="ECO:0000313" key="2">
    <source>
        <dbReference type="EMBL" id="SLM90947.1"/>
    </source>
</evidence>
<proteinExistence type="predicted"/>
<evidence type="ECO:0000313" key="3">
    <source>
        <dbReference type="Proteomes" id="UP000195981"/>
    </source>
</evidence>
<protein>
    <recommendedName>
        <fullName evidence="4">DUF3618 domain-containing protein</fullName>
    </recommendedName>
</protein>
<feature type="region of interest" description="Disordered" evidence="1">
    <location>
        <begin position="147"/>
        <end position="243"/>
    </location>
</feature>
<gene>
    <name evidence="2" type="ORF">FM110_05870</name>
</gene>
<feature type="region of interest" description="Disordered" evidence="1">
    <location>
        <begin position="1"/>
        <end position="36"/>
    </location>
</feature>
<sequence>MTDSSTTDRAKSAAQDVAGDAQSAAASVAGTAKDEALSVKDDAVEQGLSLVREARGTLGTQASEQVSRFSAALRSLSDDLERLSRGEQVEPGLATELAGQATARAGAVADWFEDKEPADLLEDVKSFARRRPLAFLGLAAGIGLVAGRLTRSTAENRTSLGSSDDGPSTDAAQAPARPAAPSAAGAPSAGAPGVSHTGTTPGLPPVPPAPPMPTGQGAPTVQGTSSSQGTTTTGTAHTQGAQR</sequence>
<evidence type="ECO:0000256" key="1">
    <source>
        <dbReference type="SAM" id="MobiDB-lite"/>
    </source>
</evidence>
<keyword evidence="3" id="KW-1185">Reference proteome</keyword>
<accession>A0A1X6WYK9</accession>
<organism evidence="2 3">
    <name type="scientific">Brachybacterium nesterenkovii</name>
    <dbReference type="NCBI Taxonomy" id="47847"/>
    <lineage>
        <taxon>Bacteria</taxon>
        <taxon>Bacillati</taxon>
        <taxon>Actinomycetota</taxon>
        <taxon>Actinomycetes</taxon>
        <taxon>Micrococcales</taxon>
        <taxon>Dermabacteraceae</taxon>
        <taxon>Brachybacterium</taxon>
    </lineage>
</organism>
<feature type="compositionally biased region" description="Low complexity" evidence="1">
    <location>
        <begin position="171"/>
        <end position="201"/>
    </location>
</feature>
<dbReference type="OrthoDB" id="4578793at2"/>
<feature type="compositionally biased region" description="Basic and acidic residues" evidence="1">
    <location>
        <begin position="1"/>
        <end position="11"/>
    </location>
</feature>
<evidence type="ECO:0008006" key="4">
    <source>
        <dbReference type="Google" id="ProtNLM"/>
    </source>
</evidence>
<dbReference type="Proteomes" id="UP000195981">
    <property type="component" value="Unassembled WGS sequence"/>
</dbReference>
<dbReference type="AlphaFoldDB" id="A0A1X6WYK9"/>
<dbReference type="RefSeq" id="WP_087103555.1">
    <property type="nucleotide sequence ID" value="NZ_FWFG01000052.1"/>
</dbReference>
<feature type="compositionally biased region" description="Pro residues" evidence="1">
    <location>
        <begin position="202"/>
        <end position="213"/>
    </location>
</feature>
<name>A0A1X6WYK9_9MICO</name>
<dbReference type="EMBL" id="FWFG01000052">
    <property type="protein sequence ID" value="SLM90947.1"/>
    <property type="molecule type" value="Genomic_DNA"/>
</dbReference>